<evidence type="ECO:0000313" key="3">
    <source>
        <dbReference type="Proteomes" id="UP000291469"/>
    </source>
</evidence>
<dbReference type="Proteomes" id="UP000291469">
    <property type="component" value="Chromosome"/>
</dbReference>
<dbReference type="AlphaFoldDB" id="A0A411YBM1"/>
<dbReference type="EMBL" id="CP036402">
    <property type="protein sequence ID" value="QBI18604.1"/>
    <property type="molecule type" value="Genomic_DNA"/>
</dbReference>
<accession>A0A411YBM1</accession>
<feature type="compositionally biased region" description="Polar residues" evidence="1">
    <location>
        <begin position="38"/>
        <end position="47"/>
    </location>
</feature>
<feature type="region of interest" description="Disordered" evidence="1">
    <location>
        <begin position="38"/>
        <end position="90"/>
    </location>
</feature>
<evidence type="ECO:0000313" key="2">
    <source>
        <dbReference type="EMBL" id="QBI18604.1"/>
    </source>
</evidence>
<dbReference type="RefSeq" id="WP_131153602.1">
    <property type="nucleotide sequence ID" value="NZ_CP036402.1"/>
</dbReference>
<organism evidence="2 3">
    <name type="scientific">Egibacter rhizosphaerae</name>
    <dbReference type="NCBI Taxonomy" id="1670831"/>
    <lineage>
        <taxon>Bacteria</taxon>
        <taxon>Bacillati</taxon>
        <taxon>Actinomycetota</taxon>
        <taxon>Nitriliruptoria</taxon>
        <taxon>Egibacterales</taxon>
        <taxon>Egibacteraceae</taxon>
        <taxon>Egibacter</taxon>
    </lineage>
</organism>
<evidence type="ECO:0000256" key="1">
    <source>
        <dbReference type="SAM" id="MobiDB-lite"/>
    </source>
</evidence>
<feature type="compositionally biased region" description="Basic and acidic residues" evidence="1">
    <location>
        <begin position="49"/>
        <end position="65"/>
    </location>
</feature>
<keyword evidence="3" id="KW-1185">Reference proteome</keyword>
<protein>
    <submittedName>
        <fullName evidence="2">YtxH domain-containing protein</fullName>
    </submittedName>
</protein>
<sequence>MRLFRFGLVLGLAIGYIAGAAAGRQRYEQIRSMYQRLSSSGPAQQLSGEVRDLAGKAGGRLEDRATQGVSRITDSVKRGGDGSDDPTTGR</sequence>
<gene>
    <name evidence="2" type="ORF">ER308_02840</name>
</gene>
<proteinExistence type="predicted"/>
<dbReference type="KEGG" id="erz:ER308_02840"/>
<reference evidence="2 3" key="1">
    <citation type="submission" date="2019-01" db="EMBL/GenBank/DDBJ databases">
        <title>Egibacter rhizosphaerae EGI 80759T.</title>
        <authorList>
            <person name="Chen D.-D."/>
            <person name="Tian Y."/>
            <person name="Jiao J.-Y."/>
            <person name="Zhang X.-T."/>
            <person name="Zhang Y.-G."/>
            <person name="Zhang Y."/>
            <person name="Xiao M."/>
            <person name="Shu W.-S."/>
            <person name="Li W.-J."/>
        </authorList>
    </citation>
    <scope>NUCLEOTIDE SEQUENCE [LARGE SCALE GENOMIC DNA]</scope>
    <source>
        <strain evidence="2 3">EGI 80759</strain>
    </source>
</reference>
<name>A0A411YBM1_9ACTN</name>